<evidence type="ECO:0000313" key="2">
    <source>
        <dbReference type="Proteomes" id="UP001150581"/>
    </source>
</evidence>
<dbReference type="EMBL" id="JANBPG010001747">
    <property type="protein sequence ID" value="KAJ1888471.1"/>
    <property type="molecule type" value="Genomic_DNA"/>
</dbReference>
<proteinExistence type="predicted"/>
<organism evidence="1 2">
    <name type="scientific">Kickxella alabastrina</name>
    <dbReference type="NCBI Taxonomy" id="61397"/>
    <lineage>
        <taxon>Eukaryota</taxon>
        <taxon>Fungi</taxon>
        <taxon>Fungi incertae sedis</taxon>
        <taxon>Zoopagomycota</taxon>
        <taxon>Kickxellomycotina</taxon>
        <taxon>Kickxellomycetes</taxon>
        <taxon>Kickxellales</taxon>
        <taxon>Kickxellaceae</taxon>
        <taxon>Kickxella</taxon>
    </lineage>
</organism>
<evidence type="ECO:0000313" key="1">
    <source>
        <dbReference type="EMBL" id="KAJ1888471.1"/>
    </source>
</evidence>
<accession>A0ACC1I787</accession>
<reference evidence="1" key="1">
    <citation type="submission" date="2022-07" db="EMBL/GenBank/DDBJ databases">
        <title>Phylogenomic reconstructions and comparative analyses of Kickxellomycotina fungi.</title>
        <authorList>
            <person name="Reynolds N.K."/>
            <person name="Stajich J.E."/>
            <person name="Barry K."/>
            <person name="Grigoriev I.V."/>
            <person name="Crous P."/>
            <person name="Smith M.E."/>
        </authorList>
    </citation>
    <scope>NUCLEOTIDE SEQUENCE</scope>
    <source>
        <strain evidence="1">Benny 63K</strain>
    </source>
</reference>
<sequence>YDFDLELNSVIQNYSAACSRIAQQALADSEAPLLESISLVDDEDSDSNSASENGGKATELSITPYIVHTGGSSGSLYHLTMLMMFAALAFSMF</sequence>
<protein>
    <submittedName>
        <fullName evidence="1">Uncharacterized protein</fullName>
    </submittedName>
</protein>
<keyword evidence="2" id="KW-1185">Reference proteome</keyword>
<dbReference type="Proteomes" id="UP001150581">
    <property type="component" value="Unassembled WGS sequence"/>
</dbReference>
<gene>
    <name evidence="1" type="ORF">LPJ66_008558</name>
</gene>
<name>A0ACC1I787_9FUNG</name>
<comment type="caution">
    <text evidence="1">The sequence shown here is derived from an EMBL/GenBank/DDBJ whole genome shotgun (WGS) entry which is preliminary data.</text>
</comment>
<feature type="non-terminal residue" evidence="1">
    <location>
        <position position="1"/>
    </location>
</feature>